<name>A0A0L0JRQ2_9ACTN</name>
<accession>A0A0L0JRQ2</accession>
<dbReference type="RefSeq" id="WP_050373965.1">
    <property type="nucleotide sequence ID" value="NZ_KQ257831.1"/>
</dbReference>
<dbReference type="AlphaFoldDB" id="A0A0L0JRQ2"/>
<dbReference type="Proteomes" id="UP000037151">
    <property type="component" value="Unassembled WGS sequence"/>
</dbReference>
<dbReference type="Pfam" id="PF12697">
    <property type="entry name" value="Abhydrolase_6"/>
    <property type="match status" value="1"/>
</dbReference>
<dbReference type="SUPFAM" id="SSF53474">
    <property type="entry name" value="alpha/beta-Hydrolases"/>
    <property type="match status" value="1"/>
</dbReference>
<evidence type="ECO:0000313" key="3">
    <source>
        <dbReference type="Proteomes" id="UP000037151"/>
    </source>
</evidence>
<evidence type="ECO:0000259" key="1">
    <source>
        <dbReference type="Pfam" id="PF12697"/>
    </source>
</evidence>
<feature type="domain" description="AB hydrolase-1" evidence="1">
    <location>
        <begin position="24"/>
        <end position="259"/>
    </location>
</feature>
<gene>
    <name evidence="2" type="ORF">IQ63_33645</name>
</gene>
<proteinExistence type="predicted"/>
<dbReference type="GO" id="GO:0003824">
    <property type="term" value="F:catalytic activity"/>
    <property type="evidence" value="ECO:0007669"/>
    <property type="project" value="UniProtKB-ARBA"/>
</dbReference>
<dbReference type="InterPro" id="IPR029058">
    <property type="entry name" value="AB_hydrolase_fold"/>
</dbReference>
<sequence length="272" mass="30372">MLHKHFGQLTYLERVADTGRITMFFHGLGLDATDYQEYLETHDAHGIAVSLAGYTPGDTGRLPPVSAGRQVEMVAGLIDEIGSENPGKQIDLVGFSLGADLVLQLAERWTADPRRPRPRIFGAFLLDPNVNHSTMTISRLFAAADQRDPAPALKQLLGLARNHDVRRSLREYADKISSKDFSQIQQLANDMIHYWNPAGYEQFGARVARVADIAKSVSIVLSAEYEEHLVRMRDAVRRKSSRSDGVVFNITDLDHFGLIENDFLSRELKTIG</sequence>
<protein>
    <recommendedName>
        <fullName evidence="1">AB hydrolase-1 domain-containing protein</fullName>
    </recommendedName>
</protein>
<dbReference type="Gene3D" id="3.40.50.1820">
    <property type="entry name" value="alpha/beta hydrolase"/>
    <property type="match status" value="1"/>
</dbReference>
<dbReference type="OrthoDB" id="4115156at2"/>
<evidence type="ECO:0000313" key="2">
    <source>
        <dbReference type="EMBL" id="KND28169.1"/>
    </source>
</evidence>
<reference evidence="3" key="1">
    <citation type="submission" date="2014-07" db="EMBL/GenBank/DDBJ databases">
        <title>Genome sequencing of plant-pathogenic Streptomyces species.</title>
        <authorList>
            <person name="Harrison J."/>
            <person name="Sapp M."/>
            <person name="Thwaites R."/>
            <person name="Studholme D.J."/>
        </authorList>
    </citation>
    <scope>NUCLEOTIDE SEQUENCE [LARGE SCALE GENOMIC DNA]</scope>
    <source>
        <strain evidence="3">NCPPB 4445</strain>
    </source>
</reference>
<comment type="caution">
    <text evidence="2">The sequence shown here is derived from an EMBL/GenBank/DDBJ whole genome shotgun (WGS) entry which is preliminary data.</text>
</comment>
<dbReference type="PATRIC" id="fig|42234.21.peg.6932"/>
<dbReference type="InterPro" id="IPR000073">
    <property type="entry name" value="AB_hydrolase_1"/>
</dbReference>
<dbReference type="EMBL" id="JPPY01000191">
    <property type="protein sequence ID" value="KND28169.1"/>
    <property type="molecule type" value="Genomic_DNA"/>
</dbReference>
<organism evidence="2 3">
    <name type="scientific">Streptomyces acidiscabies</name>
    <dbReference type="NCBI Taxonomy" id="42234"/>
    <lineage>
        <taxon>Bacteria</taxon>
        <taxon>Bacillati</taxon>
        <taxon>Actinomycetota</taxon>
        <taxon>Actinomycetes</taxon>
        <taxon>Kitasatosporales</taxon>
        <taxon>Streptomycetaceae</taxon>
        <taxon>Streptomyces</taxon>
    </lineage>
</organism>